<dbReference type="AlphaFoldDB" id="A0A5S3PI55"/>
<comment type="caution">
    <text evidence="3">The sequence shown here is derived from an EMBL/GenBank/DDBJ whole genome shotgun (WGS) entry which is preliminary data.</text>
</comment>
<proteinExistence type="predicted"/>
<dbReference type="CDD" id="cd06225">
    <property type="entry name" value="HAMP"/>
    <property type="match status" value="1"/>
</dbReference>
<dbReference type="Pfam" id="PF00672">
    <property type="entry name" value="HAMP"/>
    <property type="match status" value="1"/>
</dbReference>
<dbReference type="Proteomes" id="UP000309550">
    <property type="component" value="Unassembled WGS sequence"/>
</dbReference>
<dbReference type="PROSITE" id="PS51257">
    <property type="entry name" value="PROKAR_LIPOPROTEIN"/>
    <property type="match status" value="1"/>
</dbReference>
<dbReference type="Gene3D" id="6.10.340.10">
    <property type="match status" value="1"/>
</dbReference>
<reference evidence="3 4" key="1">
    <citation type="submission" date="2019-05" db="EMBL/GenBank/DDBJ databases">
        <title>Sulfitobacter sabulilitoris sp. nov., isolated from a marine sand.</title>
        <authorList>
            <person name="Yoon J.-H."/>
        </authorList>
    </citation>
    <scope>NUCLEOTIDE SEQUENCE [LARGE SCALE GENOMIC DNA]</scope>
    <source>
        <strain evidence="3 4">HSMS-29</strain>
    </source>
</reference>
<evidence type="ECO:0000313" key="4">
    <source>
        <dbReference type="Proteomes" id="UP000309550"/>
    </source>
</evidence>
<sequence length="364" mass="39244">MADQRATYPQLTLVRAVYGFVAVGVVAVGLGCVAFFLSHSARLVDDALDTAVRQRTQAAGLVLARTLHYNWNDLKFVSQAIPGAAPAEIATLLDGLSADKSRISWIGYSDLSGTVRQASDKMLVGEDVSAEPWFRNGLKTGYGGDVRKSEALSRFIYPGRNEVLSFVDLAHPVRDAQGSVQGVVGVHVNFSWAQRILSETAASLGLDLYLTRADGTVIVATRPDVPSPEELQILRAAAAGTAGGGREVWPDGRVSFASLVPTVTYGDLPNFGWRLVGRLDAEAFQPSLSWLGDVWWIAVAGFLTLLASITAVFSLVFIRPIEHLARSAEQIADGDDVYPPDHKRTRELAQMSSALARLQAARKP</sequence>
<evidence type="ECO:0000313" key="3">
    <source>
        <dbReference type="EMBL" id="TMM54033.1"/>
    </source>
</evidence>
<keyword evidence="1" id="KW-0812">Transmembrane</keyword>
<gene>
    <name evidence="3" type="ORF">FDT80_00030</name>
</gene>
<keyword evidence="4" id="KW-1185">Reference proteome</keyword>
<keyword evidence="1" id="KW-1133">Transmembrane helix</keyword>
<organism evidence="3 4">
    <name type="scientific">Sulfitobacter sabulilitoris</name>
    <dbReference type="NCBI Taxonomy" id="2562655"/>
    <lineage>
        <taxon>Bacteria</taxon>
        <taxon>Pseudomonadati</taxon>
        <taxon>Pseudomonadota</taxon>
        <taxon>Alphaproteobacteria</taxon>
        <taxon>Rhodobacterales</taxon>
        <taxon>Roseobacteraceae</taxon>
        <taxon>Sulfitobacter</taxon>
    </lineage>
</organism>
<dbReference type="RefSeq" id="WP_138660207.1">
    <property type="nucleotide sequence ID" value="NZ_VANS01000001.1"/>
</dbReference>
<dbReference type="GO" id="GO:0007165">
    <property type="term" value="P:signal transduction"/>
    <property type="evidence" value="ECO:0007669"/>
    <property type="project" value="InterPro"/>
</dbReference>
<dbReference type="GO" id="GO:0016020">
    <property type="term" value="C:membrane"/>
    <property type="evidence" value="ECO:0007669"/>
    <property type="project" value="InterPro"/>
</dbReference>
<evidence type="ECO:0000256" key="1">
    <source>
        <dbReference type="SAM" id="Phobius"/>
    </source>
</evidence>
<dbReference type="Gene3D" id="3.30.450.20">
    <property type="entry name" value="PAS domain"/>
    <property type="match status" value="1"/>
</dbReference>
<dbReference type="EMBL" id="VANS01000001">
    <property type="protein sequence ID" value="TMM54033.1"/>
    <property type="molecule type" value="Genomic_DNA"/>
</dbReference>
<protein>
    <submittedName>
        <fullName evidence="3">HAMP domain-containing protein</fullName>
    </submittedName>
</protein>
<keyword evidence="1" id="KW-0472">Membrane</keyword>
<dbReference type="InterPro" id="IPR003660">
    <property type="entry name" value="HAMP_dom"/>
</dbReference>
<evidence type="ECO:0000259" key="2">
    <source>
        <dbReference type="Pfam" id="PF00672"/>
    </source>
</evidence>
<feature type="domain" description="HAMP" evidence="2">
    <location>
        <begin position="317"/>
        <end position="359"/>
    </location>
</feature>
<dbReference type="OrthoDB" id="9812260at2"/>
<feature type="transmembrane region" description="Helical" evidence="1">
    <location>
        <begin position="12"/>
        <end position="37"/>
    </location>
</feature>
<feature type="transmembrane region" description="Helical" evidence="1">
    <location>
        <begin position="294"/>
        <end position="318"/>
    </location>
</feature>
<name>A0A5S3PI55_9RHOB</name>
<accession>A0A5S3PI55</accession>